<dbReference type="GO" id="GO:0006596">
    <property type="term" value="P:polyamine biosynthetic process"/>
    <property type="evidence" value="ECO:0007669"/>
    <property type="project" value="TreeGrafter"/>
</dbReference>
<dbReference type="PANTHER" id="PTHR23290:SF0">
    <property type="entry name" value="RRNA N6-ADENOSINE-METHYLTRANSFERASE METTL5"/>
    <property type="match status" value="1"/>
</dbReference>
<evidence type="ECO:0000313" key="2">
    <source>
        <dbReference type="EMBL" id="SHK32491.1"/>
    </source>
</evidence>
<dbReference type="Gene3D" id="3.40.50.150">
    <property type="entry name" value="Vaccinia Virus protein VP39"/>
    <property type="match status" value="1"/>
</dbReference>
<keyword evidence="3" id="KW-1185">Reference proteome</keyword>
<proteinExistence type="predicted"/>
<dbReference type="Pfam" id="PF01861">
    <property type="entry name" value="BpsA_C"/>
    <property type="match status" value="1"/>
</dbReference>
<organism evidence="2 3">
    <name type="scientific">Pseudonocardia thermophila</name>
    <dbReference type="NCBI Taxonomy" id="1848"/>
    <lineage>
        <taxon>Bacteria</taxon>
        <taxon>Bacillati</taxon>
        <taxon>Actinomycetota</taxon>
        <taxon>Actinomycetes</taxon>
        <taxon>Pseudonocardiales</taxon>
        <taxon>Pseudonocardiaceae</taxon>
        <taxon>Pseudonocardia</taxon>
    </lineage>
</organism>
<evidence type="ECO:0000259" key="1">
    <source>
        <dbReference type="Pfam" id="PF01861"/>
    </source>
</evidence>
<protein>
    <recommendedName>
        <fullName evidence="1">N(4)-bis(aminopropyl)spermidine synthase C-terminal domain-containing protein</fullName>
    </recommendedName>
</protein>
<reference evidence="2 3" key="1">
    <citation type="submission" date="2016-11" db="EMBL/GenBank/DDBJ databases">
        <authorList>
            <person name="Jaros S."/>
            <person name="Januszkiewicz K."/>
            <person name="Wedrychowicz H."/>
        </authorList>
    </citation>
    <scope>NUCLEOTIDE SEQUENCE [LARGE SCALE GENOMIC DNA]</scope>
    <source>
        <strain evidence="2 3">DSM 43832</strain>
    </source>
</reference>
<dbReference type="Proteomes" id="UP000184363">
    <property type="component" value="Unassembled WGS sequence"/>
</dbReference>
<name>A0A1M6RJ20_PSETH</name>
<dbReference type="AlphaFoldDB" id="A0A1M6RJ20"/>
<accession>A0A1M6RJ20</accession>
<feature type="domain" description="N(4)-bis(aminopropyl)spermidine synthase C-terminal" evidence="1">
    <location>
        <begin position="110"/>
        <end position="297"/>
    </location>
</feature>
<dbReference type="InterPro" id="IPR002723">
    <property type="entry name" value="BpsA_C"/>
</dbReference>
<dbReference type="InterPro" id="IPR029063">
    <property type="entry name" value="SAM-dependent_MTases_sf"/>
</dbReference>
<evidence type="ECO:0000313" key="3">
    <source>
        <dbReference type="Proteomes" id="UP000184363"/>
    </source>
</evidence>
<sequence>MGRNHQPGTRGGVGAAPDCDDLRVTGLLDALVARFGPRSPHAARVVQLVAERPRGLAELVGETGLSRRSVEQVLQLAGARADGDLFRLDDRPDGIAAHVRPRPAPERSELLATIAGWIDGAPAARRDLDHVAATPETALRRARWLDEQYDLATAPLLFVGDHDLTALATALVHPRARVAVVDLDEALLEYIDRTAAAHGLAVECRYADLRFGLPPELVAAADVAFTDPPYTPEGVRLFALAALRGLRHREYGQVVISYGTGDGQPALGLKVQQALTDLGLYTEAMLPRFNRYRGAQAIGSHSDLYVCRATARAWRHLDRVDPRAAATTIYTHGTHALEAAPRRLAGAADLLDGDVAGVVGTDWPAGPPSTRLATFLGSGLPPAIRRRPGTVAVDLVADPGPWLLRSLLVATASRLVLVVRDTHPDLAALPPFVALKYAVEVRRHHPARGLATVTAVPVPVGELDRAQRLQRHVLDRATGVLATVWRDGLVRHAGLPRDAARAAVAAPPGARLVDLPRHRIATVLDEVAASAG</sequence>
<gene>
    <name evidence="2" type="ORF">SAMN05443637_10519</name>
</gene>
<dbReference type="SUPFAM" id="SSF53335">
    <property type="entry name" value="S-adenosyl-L-methionine-dependent methyltransferases"/>
    <property type="match status" value="1"/>
</dbReference>
<dbReference type="InterPro" id="IPR051720">
    <property type="entry name" value="rRNA_MeTrfase/Polyamine_Synth"/>
</dbReference>
<dbReference type="PANTHER" id="PTHR23290">
    <property type="entry name" value="RRNA N6-ADENOSINE-METHYLTRANSFERASE METTL5"/>
    <property type="match status" value="1"/>
</dbReference>
<dbReference type="EMBL" id="FRAP01000005">
    <property type="protein sequence ID" value="SHK32491.1"/>
    <property type="molecule type" value="Genomic_DNA"/>
</dbReference>
<dbReference type="STRING" id="1848.SAMN05443637_10519"/>
<dbReference type="GO" id="GO:0016740">
    <property type="term" value="F:transferase activity"/>
    <property type="evidence" value="ECO:0007669"/>
    <property type="project" value="TreeGrafter"/>
</dbReference>